<feature type="transmembrane region" description="Helical" evidence="2">
    <location>
        <begin position="109"/>
        <end position="130"/>
    </location>
</feature>
<accession>A0A921ZB98</accession>
<dbReference type="EMBL" id="JH668467">
    <property type="protein sequence ID" value="KAG6454463.1"/>
    <property type="molecule type" value="Genomic_DNA"/>
</dbReference>
<keyword evidence="2" id="KW-1133">Transmembrane helix</keyword>
<proteinExistence type="predicted"/>
<dbReference type="Proteomes" id="UP000791440">
    <property type="component" value="Unassembled WGS sequence"/>
</dbReference>
<organism evidence="3 4">
    <name type="scientific">Manduca sexta</name>
    <name type="common">Tobacco hawkmoth</name>
    <name type="synonym">Tobacco hornworm</name>
    <dbReference type="NCBI Taxonomy" id="7130"/>
    <lineage>
        <taxon>Eukaryota</taxon>
        <taxon>Metazoa</taxon>
        <taxon>Ecdysozoa</taxon>
        <taxon>Arthropoda</taxon>
        <taxon>Hexapoda</taxon>
        <taxon>Insecta</taxon>
        <taxon>Pterygota</taxon>
        <taxon>Neoptera</taxon>
        <taxon>Endopterygota</taxon>
        <taxon>Lepidoptera</taxon>
        <taxon>Glossata</taxon>
        <taxon>Ditrysia</taxon>
        <taxon>Bombycoidea</taxon>
        <taxon>Sphingidae</taxon>
        <taxon>Sphinginae</taxon>
        <taxon>Sphingini</taxon>
        <taxon>Manduca</taxon>
    </lineage>
</organism>
<keyword evidence="2" id="KW-0812">Transmembrane</keyword>
<dbReference type="AlphaFoldDB" id="A0A921ZB98"/>
<gene>
    <name evidence="3" type="ORF">O3G_MSEX008721</name>
</gene>
<evidence type="ECO:0000256" key="2">
    <source>
        <dbReference type="SAM" id="Phobius"/>
    </source>
</evidence>
<evidence type="ECO:0000313" key="3">
    <source>
        <dbReference type="EMBL" id="KAG6454463.1"/>
    </source>
</evidence>
<protein>
    <submittedName>
        <fullName evidence="3">Uncharacterized protein</fullName>
    </submittedName>
</protein>
<reference evidence="3" key="1">
    <citation type="journal article" date="2016" name="Insect Biochem. Mol. Biol.">
        <title>Multifaceted biological insights from a draft genome sequence of the tobacco hornworm moth, Manduca sexta.</title>
        <authorList>
            <person name="Kanost M.R."/>
            <person name="Arrese E.L."/>
            <person name="Cao X."/>
            <person name="Chen Y.R."/>
            <person name="Chellapilla S."/>
            <person name="Goldsmith M.R."/>
            <person name="Grosse-Wilde E."/>
            <person name="Heckel D.G."/>
            <person name="Herndon N."/>
            <person name="Jiang H."/>
            <person name="Papanicolaou A."/>
            <person name="Qu J."/>
            <person name="Soulages J.L."/>
            <person name="Vogel H."/>
            <person name="Walters J."/>
            <person name="Waterhouse R.M."/>
            <person name="Ahn S.J."/>
            <person name="Almeida F.C."/>
            <person name="An C."/>
            <person name="Aqrawi P."/>
            <person name="Bretschneider A."/>
            <person name="Bryant W.B."/>
            <person name="Bucks S."/>
            <person name="Chao H."/>
            <person name="Chevignon G."/>
            <person name="Christen J.M."/>
            <person name="Clarke D.F."/>
            <person name="Dittmer N.T."/>
            <person name="Ferguson L.C.F."/>
            <person name="Garavelou S."/>
            <person name="Gordon K.H.J."/>
            <person name="Gunaratna R.T."/>
            <person name="Han Y."/>
            <person name="Hauser F."/>
            <person name="He Y."/>
            <person name="Heidel-Fischer H."/>
            <person name="Hirsh A."/>
            <person name="Hu Y."/>
            <person name="Jiang H."/>
            <person name="Kalra D."/>
            <person name="Klinner C."/>
            <person name="Konig C."/>
            <person name="Kovar C."/>
            <person name="Kroll A.R."/>
            <person name="Kuwar S.S."/>
            <person name="Lee S.L."/>
            <person name="Lehman R."/>
            <person name="Li K."/>
            <person name="Li Z."/>
            <person name="Liang H."/>
            <person name="Lovelace S."/>
            <person name="Lu Z."/>
            <person name="Mansfield J.H."/>
            <person name="McCulloch K.J."/>
            <person name="Mathew T."/>
            <person name="Morton B."/>
            <person name="Muzny D.M."/>
            <person name="Neunemann D."/>
            <person name="Ongeri F."/>
            <person name="Pauchet Y."/>
            <person name="Pu L.L."/>
            <person name="Pyrousis I."/>
            <person name="Rao X.J."/>
            <person name="Redding A."/>
            <person name="Roesel C."/>
            <person name="Sanchez-Gracia A."/>
            <person name="Schaack S."/>
            <person name="Shukla A."/>
            <person name="Tetreau G."/>
            <person name="Wang Y."/>
            <person name="Xiong G.H."/>
            <person name="Traut W."/>
            <person name="Walsh T.K."/>
            <person name="Worley K.C."/>
            <person name="Wu D."/>
            <person name="Wu W."/>
            <person name="Wu Y.Q."/>
            <person name="Zhang X."/>
            <person name="Zou Z."/>
            <person name="Zucker H."/>
            <person name="Briscoe A.D."/>
            <person name="Burmester T."/>
            <person name="Clem R.J."/>
            <person name="Feyereisen R."/>
            <person name="Grimmelikhuijzen C.J.P."/>
            <person name="Hamodrakas S.J."/>
            <person name="Hansson B.S."/>
            <person name="Huguet E."/>
            <person name="Jermiin L.S."/>
            <person name="Lan Q."/>
            <person name="Lehman H.K."/>
            <person name="Lorenzen M."/>
            <person name="Merzendorfer H."/>
            <person name="Michalopoulos I."/>
            <person name="Morton D.B."/>
            <person name="Muthukrishnan S."/>
            <person name="Oakeshott J.G."/>
            <person name="Palmer W."/>
            <person name="Park Y."/>
            <person name="Passarelli A.L."/>
            <person name="Rozas J."/>
            <person name="Schwartz L.M."/>
            <person name="Smith W."/>
            <person name="Southgate A."/>
            <person name="Vilcinskas A."/>
            <person name="Vogt R."/>
            <person name="Wang P."/>
            <person name="Werren J."/>
            <person name="Yu X.Q."/>
            <person name="Zhou J.J."/>
            <person name="Brown S.J."/>
            <person name="Scherer S.E."/>
            <person name="Richards S."/>
            <person name="Blissard G.W."/>
        </authorList>
    </citation>
    <scope>NUCLEOTIDE SEQUENCE</scope>
</reference>
<feature type="compositionally biased region" description="Polar residues" evidence="1">
    <location>
        <begin position="73"/>
        <end position="89"/>
    </location>
</feature>
<sequence length="244" mass="27043">MVYNVIKYCCPGYYNVNAQEEASSTNCLKLCKMNCKSESCVNKQCVCPEGFIKDTTETVCIPNCGPGHKRVNGSCQPESKISSENNGANNKVDDTEPYTSNSDNSNKTLFFVSAVTNVILLLIVLVIVLTKCKTVVRDNKNNVTEPRDTYVDMNGASRNPVLFTKNESVPKNAMPGCSEDNVLRGGVHRHNVTEPPQYESIQYVRTTKKFGTDVGSTETLCYDYVETPLPIHLRKAKQQVPPRG</sequence>
<evidence type="ECO:0000313" key="4">
    <source>
        <dbReference type="Proteomes" id="UP000791440"/>
    </source>
</evidence>
<keyword evidence="4" id="KW-1185">Reference proteome</keyword>
<feature type="region of interest" description="Disordered" evidence="1">
    <location>
        <begin position="70"/>
        <end position="101"/>
    </location>
</feature>
<dbReference type="InterPro" id="IPR009030">
    <property type="entry name" value="Growth_fac_rcpt_cys_sf"/>
</dbReference>
<dbReference type="SUPFAM" id="SSF57184">
    <property type="entry name" value="Growth factor receptor domain"/>
    <property type="match status" value="1"/>
</dbReference>
<name>A0A921ZB98_MANSE</name>
<comment type="caution">
    <text evidence="3">The sequence shown here is derived from an EMBL/GenBank/DDBJ whole genome shotgun (WGS) entry which is preliminary data.</text>
</comment>
<evidence type="ECO:0000256" key="1">
    <source>
        <dbReference type="SAM" id="MobiDB-lite"/>
    </source>
</evidence>
<dbReference type="OrthoDB" id="10375781at2759"/>
<reference evidence="3" key="2">
    <citation type="submission" date="2020-12" db="EMBL/GenBank/DDBJ databases">
        <authorList>
            <person name="Kanost M."/>
        </authorList>
    </citation>
    <scope>NUCLEOTIDE SEQUENCE</scope>
</reference>
<keyword evidence="2" id="KW-0472">Membrane</keyword>